<feature type="domain" description="Cation/H+ exchanger transmembrane" evidence="6">
    <location>
        <begin position="34"/>
        <end position="420"/>
    </location>
</feature>
<dbReference type="EMBL" id="JACCCC010000001">
    <property type="protein sequence ID" value="NYE49305.1"/>
    <property type="molecule type" value="Genomic_DNA"/>
</dbReference>
<dbReference type="InterPro" id="IPR004712">
    <property type="entry name" value="Na+/H+_antiporter_fungi"/>
</dbReference>
<dbReference type="Proteomes" id="UP000589036">
    <property type="component" value="Unassembled WGS sequence"/>
</dbReference>
<feature type="transmembrane region" description="Helical" evidence="5">
    <location>
        <begin position="277"/>
        <end position="293"/>
    </location>
</feature>
<evidence type="ECO:0000313" key="8">
    <source>
        <dbReference type="Proteomes" id="UP000589036"/>
    </source>
</evidence>
<proteinExistence type="predicted"/>
<feature type="transmembrane region" description="Helical" evidence="5">
    <location>
        <begin position="222"/>
        <end position="242"/>
    </location>
</feature>
<dbReference type="GO" id="GO:0005886">
    <property type="term" value="C:plasma membrane"/>
    <property type="evidence" value="ECO:0007669"/>
    <property type="project" value="InterPro"/>
</dbReference>
<evidence type="ECO:0000256" key="5">
    <source>
        <dbReference type="SAM" id="Phobius"/>
    </source>
</evidence>
<keyword evidence="3 5" id="KW-1133">Transmembrane helix</keyword>
<keyword evidence="2 5" id="KW-0812">Transmembrane</keyword>
<feature type="transmembrane region" description="Helical" evidence="5">
    <location>
        <begin position="254"/>
        <end position="271"/>
    </location>
</feature>
<protein>
    <submittedName>
        <fullName evidence="7">NhaP-type Na+/H+ or K+/H+ antiporter</fullName>
    </submittedName>
</protein>
<evidence type="ECO:0000256" key="1">
    <source>
        <dbReference type="ARBA" id="ARBA00004141"/>
    </source>
</evidence>
<dbReference type="GO" id="GO:0015385">
    <property type="term" value="F:sodium:proton antiporter activity"/>
    <property type="evidence" value="ECO:0007669"/>
    <property type="project" value="InterPro"/>
</dbReference>
<dbReference type="GO" id="GO:0120029">
    <property type="term" value="P:proton export across plasma membrane"/>
    <property type="evidence" value="ECO:0007669"/>
    <property type="project" value="InterPro"/>
</dbReference>
<dbReference type="Pfam" id="PF00999">
    <property type="entry name" value="Na_H_Exchanger"/>
    <property type="match status" value="1"/>
</dbReference>
<dbReference type="Gene3D" id="1.20.1530.20">
    <property type="match status" value="1"/>
</dbReference>
<keyword evidence="4 5" id="KW-0472">Membrane</keyword>
<evidence type="ECO:0000256" key="4">
    <source>
        <dbReference type="ARBA" id="ARBA00023136"/>
    </source>
</evidence>
<feature type="transmembrane region" description="Helical" evidence="5">
    <location>
        <begin position="48"/>
        <end position="65"/>
    </location>
</feature>
<dbReference type="InterPro" id="IPR006153">
    <property type="entry name" value="Cation/H_exchanger_TM"/>
</dbReference>
<feature type="transmembrane region" description="Helical" evidence="5">
    <location>
        <begin position="20"/>
        <end position="41"/>
    </location>
</feature>
<evidence type="ECO:0000256" key="3">
    <source>
        <dbReference type="ARBA" id="ARBA00022989"/>
    </source>
</evidence>
<keyword evidence="8" id="KW-1185">Reference proteome</keyword>
<evidence type="ECO:0000313" key="7">
    <source>
        <dbReference type="EMBL" id="NYE49305.1"/>
    </source>
</evidence>
<feature type="transmembrane region" description="Helical" evidence="5">
    <location>
        <begin position="114"/>
        <end position="136"/>
    </location>
</feature>
<feature type="transmembrane region" description="Helical" evidence="5">
    <location>
        <begin position="85"/>
        <end position="102"/>
    </location>
</feature>
<feature type="transmembrane region" description="Helical" evidence="5">
    <location>
        <begin position="393"/>
        <end position="413"/>
    </location>
</feature>
<dbReference type="PANTHER" id="PTHR31382:SF1">
    <property type="entry name" value="SODIUM ION_PROTON EXCHANGER (EUROFUNG)"/>
    <property type="match status" value="1"/>
</dbReference>
<comment type="subcellular location">
    <subcellularLocation>
        <location evidence="1">Membrane</location>
        <topology evidence="1">Multi-pass membrane protein</topology>
    </subcellularLocation>
</comment>
<name>A0A852U190_9ACTN</name>
<comment type="caution">
    <text evidence="7">The sequence shown here is derived from an EMBL/GenBank/DDBJ whole genome shotgun (WGS) entry which is preliminary data.</text>
</comment>
<gene>
    <name evidence="7" type="ORF">HDA32_004425</name>
</gene>
<dbReference type="AlphaFoldDB" id="A0A852U190"/>
<sequence length="427" mass="45799">MPRDPPSPAPKRHGRGEASRISTFNLALLAVGATVLLVGLFSDLVKRAMLSGPLIALVLGVLLGPQVTGLLDPARWGEESLLLEQAARLTVAMSLMGIAMRLSGPYFRRNTRSLAVVLVPLMVAMWLVTGLLAFWILGVPIWVAMLVGAVLTPTDPVVASSIVQGSVAQRCIPARVRNFLSAESGANDGLAYPLVFLAVLMLERPAAEALPHWLLHTLLWEVGAAVILGAALGYVAGLLLRWGRAHHTDTGTSLLVYSLALTLTVLGATKLAGTDGLLAVFVAGLLFSRTISAEDEKREENIQEAINNFFLLPVFVLLGLALPWREWAELGWRGPALAVAVLLLRRLPAYMALSPLMHPVRDLRETVFLGWFGPIGVAALFYANLSLHETPTNLAWTAGSLVICASVLAHGVTAKPMTQWLGRGSRP</sequence>
<dbReference type="GO" id="GO:0036376">
    <property type="term" value="P:sodium ion export across plasma membrane"/>
    <property type="evidence" value="ECO:0007669"/>
    <property type="project" value="InterPro"/>
</dbReference>
<evidence type="ECO:0000256" key="2">
    <source>
        <dbReference type="ARBA" id="ARBA00022692"/>
    </source>
</evidence>
<feature type="transmembrane region" description="Helical" evidence="5">
    <location>
        <begin position="305"/>
        <end position="324"/>
    </location>
</feature>
<evidence type="ECO:0000259" key="6">
    <source>
        <dbReference type="Pfam" id="PF00999"/>
    </source>
</evidence>
<dbReference type="InterPro" id="IPR038770">
    <property type="entry name" value="Na+/solute_symporter_sf"/>
</dbReference>
<dbReference type="PANTHER" id="PTHR31382">
    <property type="entry name" value="NA(+)/H(+) ANTIPORTER"/>
    <property type="match status" value="1"/>
</dbReference>
<dbReference type="GO" id="GO:0042391">
    <property type="term" value="P:regulation of membrane potential"/>
    <property type="evidence" value="ECO:0007669"/>
    <property type="project" value="InterPro"/>
</dbReference>
<feature type="transmembrane region" description="Helical" evidence="5">
    <location>
        <begin position="142"/>
        <end position="163"/>
    </location>
</feature>
<reference evidence="7 8" key="1">
    <citation type="submission" date="2020-07" db="EMBL/GenBank/DDBJ databases">
        <title>Sequencing the genomes of 1000 actinobacteria strains.</title>
        <authorList>
            <person name="Klenk H.-P."/>
        </authorList>
    </citation>
    <scope>NUCLEOTIDE SEQUENCE [LARGE SCALE GENOMIC DNA]</scope>
    <source>
        <strain evidence="7 8">CXB654</strain>
    </source>
</reference>
<accession>A0A852U190</accession>
<organism evidence="7 8">
    <name type="scientific">Spinactinospora alkalitolerans</name>
    <dbReference type="NCBI Taxonomy" id="687207"/>
    <lineage>
        <taxon>Bacteria</taxon>
        <taxon>Bacillati</taxon>
        <taxon>Actinomycetota</taxon>
        <taxon>Actinomycetes</taxon>
        <taxon>Streptosporangiales</taxon>
        <taxon>Nocardiopsidaceae</taxon>
        <taxon>Spinactinospora</taxon>
    </lineage>
</organism>
<dbReference type="RefSeq" id="WP_218882549.1">
    <property type="nucleotide sequence ID" value="NZ_BAAAYY010000031.1"/>
</dbReference>
<feature type="transmembrane region" description="Helical" evidence="5">
    <location>
        <begin position="184"/>
        <end position="202"/>
    </location>
</feature>
<feature type="transmembrane region" description="Helical" evidence="5">
    <location>
        <begin position="368"/>
        <end position="387"/>
    </location>
</feature>